<comment type="similarity">
    <text evidence="2 12">Belongs to the PAM17 family.</text>
</comment>
<sequence>MFSPAAMPIRCAAATAAVAAVRPRAAASVRPCLSPAASYTTKPKPAPRPSQLLKLAAARCSAPRAAPRAVATPCPSSVTARLISSTRSTRTAASTANSSSSAPASAANAADTLTWNRFLALRKTRRRLSLLCSIAAAIASTAVGLNVLLANDIDSLGAQTLGLDPIIVMGLGTVACGCVGWLLGPAIGDGLFRIAYRRIGRQIVEKEKQFFQRIKKFRVDPTQSSLNNPVPDFYGEKIGSVADYRRWLKDQRAFNLKTSGMPRGGAGAVALGKRARRVSKITGGR</sequence>
<evidence type="ECO:0000256" key="8">
    <source>
        <dbReference type="ARBA" id="ARBA00022989"/>
    </source>
</evidence>
<evidence type="ECO:0000313" key="13">
    <source>
        <dbReference type="EMBL" id="OJD31083.1"/>
    </source>
</evidence>
<keyword evidence="3 12" id="KW-0813">Transport</keyword>
<keyword evidence="10 12" id="KW-0496">Mitochondrion</keyword>
<evidence type="ECO:0000256" key="2">
    <source>
        <dbReference type="ARBA" id="ARBA00006837"/>
    </source>
</evidence>
<keyword evidence="6 12" id="KW-0653">Protein transport</keyword>
<dbReference type="GO" id="GO:0030150">
    <property type="term" value="P:protein import into mitochondrial matrix"/>
    <property type="evidence" value="ECO:0007669"/>
    <property type="project" value="UniProtKB-UniRule"/>
</dbReference>
<reference evidence="13 14" key="1">
    <citation type="submission" date="2016-10" db="EMBL/GenBank/DDBJ databases">
        <title>Proteomics and genomics reveal pathogen-plant mechanisms compatible with a hemibiotrophic lifestyle of Diplodia corticola.</title>
        <authorList>
            <person name="Fernandes I."/>
            <person name="De Jonge R."/>
            <person name="Van De Peer Y."/>
            <person name="Devreese B."/>
            <person name="Alves A."/>
            <person name="Esteves A.C."/>
        </authorList>
    </citation>
    <scope>NUCLEOTIDE SEQUENCE [LARGE SCALE GENOMIC DNA]</scope>
    <source>
        <strain evidence="13 14">CBS 112549</strain>
    </source>
</reference>
<dbReference type="AlphaFoldDB" id="A0A1J9RET8"/>
<keyword evidence="11 12" id="KW-0472">Membrane</keyword>
<evidence type="ECO:0000256" key="1">
    <source>
        <dbReference type="ARBA" id="ARBA00004448"/>
    </source>
</evidence>
<evidence type="ECO:0000256" key="4">
    <source>
        <dbReference type="ARBA" id="ARBA00022692"/>
    </source>
</evidence>
<dbReference type="Proteomes" id="UP000183809">
    <property type="component" value="Unassembled WGS sequence"/>
</dbReference>
<dbReference type="GO" id="GO:0001405">
    <property type="term" value="C:PAM complex, Tim23 associated import motor"/>
    <property type="evidence" value="ECO:0007669"/>
    <property type="project" value="UniProtKB-UniRule"/>
</dbReference>
<accession>A0A1J9RET8</accession>
<keyword evidence="4 12" id="KW-0812">Transmembrane</keyword>
<dbReference type="OrthoDB" id="5970083at2759"/>
<gene>
    <name evidence="13" type="ORF">BKCO1_5200042</name>
</gene>
<evidence type="ECO:0000256" key="9">
    <source>
        <dbReference type="ARBA" id="ARBA00023010"/>
    </source>
</evidence>
<comment type="function">
    <text evidence="12">Component of the PAM complex, a complex required for the translocation of transit peptide-containing proteins from the inner membrane into the mitochondrial matrix in an ATP-dependent manner.</text>
</comment>
<organism evidence="13 14">
    <name type="scientific">Diplodia corticola</name>
    <dbReference type="NCBI Taxonomy" id="236234"/>
    <lineage>
        <taxon>Eukaryota</taxon>
        <taxon>Fungi</taxon>
        <taxon>Dikarya</taxon>
        <taxon>Ascomycota</taxon>
        <taxon>Pezizomycotina</taxon>
        <taxon>Dothideomycetes</taxon>
        <taxon>Dothideomycetes incertae sedis</taxon>
        <taxon>Botryosphaeriales</taxon>
        <taxon>Botryosphaeriaceae</taxon>
        <taxon>Diplodia</taxon>
    </lineage>
</organism>
<feature type="transmembrane region" description="Helical" evidence="12">
    <location>
        <begin position="128"/>
        <end position="149"/>
    </location>
</feature>
<comment type="subcellular location">
    <subcellularLocation>
        <location evidence="1 12">Mitochondrion inner membrane</location>
        <topology evidence="1 12">Multi-pass membrane protein</topology>
    </subcellularLocation>
</comment>
<dbReference type="EMBL" id="MNUE01000052">
    <property type="protein sequence ID" value="OJD31083.1"/>
    <property type="molecule type" value="Genomic_DNA"/>
</dbReference>
<name>A0A1J9RET8_9PEZI</name>
<evidence type="ECO:0000256" key="11">
    <source>
        <dbReference type="ARBA" id="ARBA00023136"/>
    </source>
</evidence>
<keyword evidence="7" id="KW-0809">Transit peptide</keyword>
<dbReference type="GeneID" id="31017318"/>
<keyword evidence="5 12" id="KW-0999">Mitochondrion inner membrane</keyword>
<evidence type="ECO:0000256" key="3">
    <source>
        <dbReference type="ARBA" id="ARBA00022448"/>
    </source>
</evidence>
<evidence type="ECO:0000256" key="5">
    <source>
        <dbReference type="ARBA" id="ARBA00022792"/>
    </source>
</evidence>
<dbReference type="PANTHER" id="PTHR28021:SF1">
    <property type="entry name" value="PRESEQUENCE TRANSLOCATED-ASSOCIATED MOTOR SUBUNIT PAM17, MITOCHONDRIAL"/>
    <property type="match status" value="1"/>
</dbReference>
<evidence type="ECO:0000256" key="10">
    <source>
        <dbReference type="ARBA" id="ARBA00023128"/>
    </source>
</evidence>
<evidence type="ECO:0000313" key="14">
    <source>
        <dbReference type="Proteomes" id="UP000183809"/>
    </source>
</evidence>
<dbReference type="Pfam" id="PF08566">
    <property type="entry name" value="Pam17"/>
    <property type="match status" value="1"/>
</dbReference>
<evidence type="ECO:0000256" key="12">
    <source>
        <dbReference type="RuleBase" id="RU367146"/>
    </source>
</evidence>
<feature type="transmembrane region" description="Helical" evidence="12">
    <location>
        <begin position="169"/>
        <end position="192"/>
    </location>
</feature>
<dbReference type="PANTHER" id="PTHR28021">
    <property type="entry name" value="PRESEQUENCE TRANSLOCATED-ASSOCIATED MOTOR SUBUNIT PAM17, MITOCHONDRIAL"/>
    <property type="match status" value="1"/>
</dbReference>
<proteinExistence type="inferred from homology"/>
<dbReference type="InterPro" id="IPR013875">
    <property type="entry name" value="Pam17"/>
</dbReference>
<dbReference type="RefSeq" id="XP_020127343.1">
    <property type="nucleotide sequence ID" value="XM_020277057.1"/>
</dbReference>
<protein>
    <recommendedName>
        <fullName evidence="12">Presequence translocated-associated motor subunit PAM17</fullName>
    </recommendedName>
</protein>
<evidence type="ECO:0000256" key="6">
    <source>
        <dbReference type="ARBA" id="ARBA00022927"/>
    </source>
</evidence>
<dbReference type="STRING" id="236234.A0A1J9RET8"/>
<comment type="subunit">
    <text evidence="12">Component of the PAM complex.</text>
</comment>
<keyword evidence="9 12" id="KW-0811">Translocation</keyword>
<keyword evidence="8 12" id="KW-1133">Transmembrane helix</keyword>
<comment type="caution">
    <text evidence="13">The sequence shown here is derived from an EMBL/GenBank/DDBJ whole genome shotgun (WGS) entry which is preliminary data.</text>
</comment>
<evidence type="ECO:0000256" key="7">
    <source>
        <dbReference type="ARBA" id="ARBA00022946"/>
    </source>
</evidence>
<keyword evidence="14" id="KW-1185">Reference proteome</keyword>